<evidence type="ECO:0000313" key="2">
    <source>
        <dbReference type="Proteomes" id="UP001519287"/>
    </source>
</evidence>
<proteinExistence type="predicted"/>
<keyword evidence="2" id="KW-1185">Reference proteome</keyword>
<protein>
    <submittedName>
        <fullName evidence="1">Uncharacterized protein</fullName>
    </submittedName>
</protein>
<dbReference type="Proteomes" id="UP001519287">
    <property type="component" value="Unassembled WGS sequence"/>
</dbReference>
<accession>A0ABS4J831</accession>
<name>A0ABS4J831_9BACL</name>
<sequence length="188" mass="21866">MEQKSKITASQVKKTLKGYDSDVLISIIMDCYKMNDGVKKYLNVMIDPEGTINELYEGAKDQVLQEFFPKRGEPKLRLAKAKKAIAEFSKLSHDEVRTIDLMIYYVELGVKFIDSYGWDDEHFYNSMASVYANIIKNVHVNSNPGLAMMFKERMLKIVTASIDMDWELYDDLINLYSNSDFYEEEDFE</sequence>
<reference evidence="1 2" key="1">
    <citation type="submission" date="2021-03" db="EMBL/GenBank/DDBJ databases">
        <title>Genomic Encyclopedia of Type Strains, Phase IV (KMG-IV): sequencing the most valuable type-strain genomes for metagenomic binning, comparative biology and taxonomic classification.</title>
        <authorList>
            <person name="Goeker M."/>
        </authorList>
    </citation>
    <scope>NUCLEOTIDE SEQUENCE [LARGE SCALE GENOMIC DNA]</scope>
    <source>
        <strain evidence="1 2">DSM 26048</strain>
    </source>
</reference>
<dbReference type="RefSeq" id="WP_209978037.1">
    <property type="nucleotide sequence ID" value="NZ_JAGGLB010000042.1"/>
</dbReference>
<comment type="caution">
    <text evidence="1">The sequence shown here is derived from an EMBL/GenBank/DDBJ whole genome shotgun (WGS) entry which is preliminary data.</text>
</comment>
<organism evidence="1 2">
    <name type="scientific">Paenibacillus eucommiae</name>
    <dbReference type="NCBI Taxonomy" id="1355755"/>
    <lineage>
        <taxon>Bacteria</taxon>
        <taxon>Bacillati</taxon>
        <taxon>Bacillota</taxon>
        <taxon>Bacilli</taxon>
        <taxon>Bacillales</taxon>
        <taxon>Paenibacillaceae</taxon>
        <taxon>Paenibacillus</taxon>
    </lineage>
</organism>
<dbReference type="EMBL" id="JAGGLB010000042">
    <property type="protein sequence ID" value="MBP1996004.1"/>
    <property type="molecule type" value="Genomic_DNA"/>
</dbReference>
<dbReference type="InterPro" id="IPR046153">
    <property type="entry name" value="DUF6155"/>
</dbReference>
<evidence type="ECO:0000313" key="1">
    <source>
        <dbReference type="EMBL" id="MBP1996004.1"/>
    </source>
</evidence>
<gene>
    <name evidence="1" type="ORF">J2Z66_007648</name>
</gene>
<dbReference type="Pfam" id="PF19652">
    <property type="entry name" value="DUF6155"/>
    <property type="match status" value="1"/>
</dbReference>